<accession>A0A4C1XN98</accession>
<name>A0A4C1XN98_EUMVA</name>
<gene>
    <name evidence="1" type="ORF">EVAR_41363_1</name>
</gene>
<comment type="caution">
    <text evidence="1">The sequence shown here is derived from an EMBL/GenBank/DDBJ whole genome shotgun (WGS) entry which is preliminary data.</text>
</comment>
<evidence type="ECO:0000313" key="1">
    <source>
        <dbReference type="EMBL" id="GBP64948.1"/>
    </source>
</evidence>
<dbReference type="AlphaFoldDB" id="A0A4C1XN98"/>
<dbReference type="Proteomes" id="UP000299102">
    <property type="component" value="Unassembled WGS sequence"/>
</dbReference>
<keyword evidence="2" id="KW-1185">Reference proteome</keyword>
<organism evidence="1 2">
    <name type="scientific">Eumeta variegata</name>
    <name type="common">Bagworm moth</name>
    <name type="synonym">Eumeta japonica</name>
    <dbReference type="NCBI Taxonomy" id="151549"/>
    <lineage>
        <taxon>Eukaryota</taxon>
        <taxon>Metazoa</taxon>
        <taxon>Ecdysozoa</taxon>
        <taxon>Arthropoda</taxon>
        <taxon>Hexapoda</taxon>
        <taxon>Insecta</taxon>
        <taxon>Pterygota</taxon>
        <taxon>Neoptera</taxon>
        <taxon>Endopterygota</taxon>
        <taxon>Lepidoptera</taxon>
        <taxon>Glossata</taxon>
        <taxon>Ditrysia</taxon>
        <taxon>Tineoidea</taxon>
        <taxon>Psychidae</taxon>
        <taxon>Oiketicinae</taxon>
        <taxon>Eumeta</taxon>
    </lineage>
</organism>
<sequence>MSHQSIGYHRPWIPDFRGVAAALQASWIEIFDGEGIDGGVNDLSLAVFPVNYEKKLFKERAYSFLKYRSTSKVERVHLKIIKRSASTGSGSVPPINPL</sequence>
<evidence type="ECO:0000313" key="2">
    <source>
        <dbReference type="Proteomes" id="UP000299102"/>
    </source>
</evidence>
<reference evidence="1 2" key="1">
    <citation type="journal article" date="2019" name="Commun. Biol.">
        <title>The bagworm genome reveals a unique fibroin gene that provides high tensile strength.</title>
        <authorList>
            <person name="Kono N."/>
            <person name="Nakamura H."/>
            <person name="Ohtoshi R."/>
            <person name="Tomita M."/>
            <person name="Numata K."/>
            <person name="Arakawa K."/>
        </authorList>
    </citation>
    <scope>NUCLEOTIDE SEQUENCE [LARGE SCALE GENOMIC DNA]</scope>
</reference>
<proteinExistence type="predicted"/>
<protein>
    <submittedName>
        <fullName evidence="1">Uncharacterized protein</fullName>
    </submittedName>
</protein>
<dbReference type="EMBL" id="BGZK01000914">
    <property type="protein sequence ID" value="GBP64948.1"/>
    <property type="molecule type" value="Genomic_DNA"/>
</dbReference>